<proteinExistence type="predicted"/>
<reference evidence="1 2" key="1">
    <citation type="submission" date="2024-01" db="EMBL/GenBank/DDBJ databases">
        <authorList>
            <person name="Alioto T."/>
            <person name="Alioto T."/>
            <person name="Gomez Garrido J."/>
        </authorList>
    </citation>
    <scope>NUCLEOTIDE SEQUENCE [LARGE SCALE GENOMIC DNA]</scope>
</reference>
<protein>
    <submittedName>
        <fullName evidence="1">Uncharacterized protein LOC115433592</fullName>
    </submittedName>
</protein>
<sequence>MPFFDLMHGVLGDRPANQATGALNSATVMLESMLVDESVLATSNADPGKRKRESSDLLEYLERSEERTQEQSPKDQEVTAAILQTMQRMDENASAVVGLMGRMVSVLEGLCTKP</sequence>
<accession>A0AAV1PLQ7</accession>
<keyword evidence="2" id="KW-1185">Reference proteome</keyword>
<dbReference type="Proteomes" id="UP001314229">
    <property type="component" value="Unassembled WGS sequence"/>
</dbReference>
<dbReference type="EMBL" id="CAWUFR010000204">
    <property type="protein sequence ID" value="CAK6972534.1"/>
    <property type="molecule type" value="Genomic_DNA"/>
</dbReference>
<name>A0AAV1PLQ7_SCOSC</name>
<dbReference type="AlphaFoldDB" id="A0AAV1PLQ7"/>
<gene>
    <name evidence="1" type="ORF">FSCOSCO3_A007620</name>
</gene>
<organism evidence="1 2">
    <name type="scientific">Scomber scombrus</name>
    <name type="common">Atlantic mackerel</name>
    <name type="synonym">Scomber vernalis</name>
    <dbReference type="NCBI Taxonomy" id="13677"/>
    <lineage>
        <taxon>Eukaryota</taxon>
        <taxon>Metazoa</taxon>
        <taxon>Chordata</taxon>
        <taxon>Craniata</taxon>
        <taxon>Vertebrata</taxon>
        <taxon>Euteleostomi</taxon>
        <taxon>Actinopterygii</taxon>
        <taxon>Neopterygii</taxon>
        <taxon>Teleostei</taxon>
        <taxon>Neoteleostei</taxon>
        <taxon>Acanthomorphata</taxon>
        <taxon>Pelagiaria</taxon>
        <taxon>Scombriformes</taxon>
        <taxon>Scombridae</taxon>
        <taxon>Scomber</taxon>
    </lineage>
</organism>
<evidence type="ECO:0000313" key="2">
    <source>
        <dbReference type="Proteomes" id="UP001314229"/>
    </source>
</evidence>
<evidence type="ECO:0000313" key="1">
    <source>
        <dbReference type="EMBL" id="CAK6972534.1"/>
    </source>
</evidence>
<comment type="caution">
    <text evidence="1">The sequence shown here is derived from an EMBL/GenBank/DDBJ whole genome shotgun (WGS) entry which is preliminary data.</text>
</comment>